<dbReference type="InterPro" id="IPR013762">
    <property type="entry name" value="Integrase-like_cat_sf"/>
</dbReference>
<accession>A0A2W0EUS0</accession>
<dbReference type="InterPro" id="IPR011010">
    <property type="entry name" value="DNA_brk_join_enz"/>
</dbReference>
<dbReference type="GO" id="GO:0006310">
    <property type="term" value="P:DNA recombination"/>
    <property type="evidence" value="ECO:0007669"/>
    <property type="project" value="UniProtKB-KW"/>
</dbReference>
<keyword evidence="1" id="KW-0233">DNA recombination</keyword>
<dbReference type="EMBL" id="PDLL01000014">
    <property type="protein sequence ID" value="PYY72130.1"/>
    <property type="molecule type" value="Genomic_DNA"/>
</dbReference>
<dbReference type="OrthoDB" id="6725579at2"/>
<evidence type="ECO:0000313" key="2">
    <source>
        <dbReference type="EMBL" id="PYY72130.1"/>
    </source>
</evidence>
<dbReference type="GO" id="GO:0003677">
    <property type="term" value="F:DNA binding"/>
    <property type="evidence" value="ECO:0007669"/>
    <property type="project" value="InterPro"/>
</dbReference>
<dbReference type="SUPFAM" id="SSF56349">
    <property type="entry name" value="DNA breaking-rejoining enzymes"/>
    <property type="match status" value="1"/>
</dbReference>
<reference evidence="2 3" key="1">
    <citation type="journal article" date="2018" name="Appl. Microbiol. Biotechnol.">
        <title>Characterization of the caprolactam degradation pathway in Pseudomonas jessenii using mass spectrometry-based proteomics.</title>
        <authorList>
            <person name="Otzen M."/>
            <person name="Palacio C."/>
            <person name="Janssen D.B."/>
        </authorList>
    </citation>
    <scope>NUCLEOTIDE SEQUENCE [LARGE SCALE GENOMIC DNA]</scope>
    <source>
        <strain evidence="2 3">GO3</strain>
    </source>
</reference>
<evidence type="ECO:0000313" key="3">
    <source>
        <dbReference type="Proteomes" id="UP000247437"/>
    </source>
</evidence>
<name>A0A2W0EUS0_PSEJE</name>
<dbReference type="Proteomes" id="UP000247437">
    <property type="component" value="Unassembled WGS sequence"/>
</dbReference>
<sequence length="712" mass="80500">MKGAKSYKRRHRGALLAVDRSDPVSNLKVLVSKSRARIASLGVNHEWERVVWILCPSLFALTGKHIESVTLNFSLPPSLGAQPLQDGWADVARALFIQREREQHKSVSSHRTFVATIGYIQAAARNRGVEQLTPAILNQACQSLDQDIASAQERYKRHNIVSEFARRCSELGLCYVDLKGYIYDGRSRPSGYGGRSGRRLDDPALLTEQSSRIVAEPTFKVLGELFKQVPRDHKYRVYLLIITLLVSLGRRLSEITLLPKQRLEKRASGYYFSYLKLKAAQGGRQYELTSMPVMTEVVPLVEAVLLELNDTSAELYVCAEEMCRTQGPDLRFLDGLADDEPLYMARLLEMGFPSSVLSPSGWFGARGMIKWDLAIRGVVKKNGFLFRQDVERYCRHHYKARMTQPLYMAGGRNYFIKDMLLLKQLGTSSGHYIRQIADTVTAASFDKFLLHLEPLCVEFASNRIDQKFTSHDFRHTMNDALDKGGLPEIMQTEFFGRKNPKDTKAYQHTSPEMKALEIREEIMLGRVGGALAEGAMRLPQDKREAFLASKVRAVHDLGAGMCFHAWESGPCDRHLDCNSGCHLLGWPKQPAEPSQLYEELLRQAAQHLLQLEMGESIFPLAEGTDSSWSKHLCLKIYNILDRADELVPGTELNDLYVYINSGAFDKHVVPKLIEDVGKGYELYLKCRDRFNDACKAYAETMFYPVVPFVPVG</sequence>
<evidence type="ECO:0008006" key="4">
    <source>
        <dbReference type="Google" id="ProtNLM"/>
    </source>
</evidence>
<dbReference type="Gene3D" id="1.10.443.10">
    <property type="entry name" value="Intergrase catalytic core"/>
    <property type="match status" value="1"/>
</dbReference>
<evidence type="ECO:0000256" key="1">
    <source>
        <dbReference type="ARBA" id="ARBA00023172"/>
    </source>
</evidence>
<dbReference type="AlphaFoldDB" id="A0A2W0EUS0"/>
<gene>
    <name evidence="2" type="ORF">CRX42_02645</name>
</gene>
<protein>
    <recommendedName>
        <fullName evidence="4">Integrase</fullName>
    </recommendedName>
</protein>
<dbReference type="RefSeq" id="WP_110657340.1">
    <property type="nucleotide sequence ID" value="NZ_PDLL01000014.1"/>
</dbReference>
<organism evidence="2 3">
    <name type="scientific">Pseudomonas jessenii</name>
    <dbReference type="NCBI Taxonomy" id="77298"/>
    <lineage>
        <taxon>Bacteria</taxon>
        <taxon>Pseudomonadati</taxon>
        <taxon>Pseudomonadota</taxon>
        <taxon>Gammaproteobacteria</taxon>
        <taxon>Pseudomonadales</taxon>
        <taxon>Pseudomonadaceae</taxon>
        <taxon>Pseudomonas</taxon>
    </lineage>
</organism>
<comment type="caution">
    <text evidence="2">The sequence shown here is derived from an EMBL/GenBank/DDBJ whole genome shotgun (WGS) entry which is preliminary data.</text>
</comment>
<dbReference type="GO" id="GO:0015074">
    <property type="term" value="P:DNA integration"/>
    <property type="evidence" value="ECO:0007669"/>
    <property type="project" value="InterPro"/>
</dbReference>
<proteinExistence type="predicted"/>